<dbReference type="PANTHER" id="PTHR23407:SF1">
    <property type="entry name" value="5-FORMYLTETRAHYDROFOLATE CYCLO-LIGASE"/>
    <property type="match status" value="1"/>
</dbReference>
<comment type="similarity">
    <text evidence="1 4">Belongs to the 5-formyltetrahydrofolate cyclo-ligase family.</text>
</comment>
<comment type="catalytic activity">
    <reaction evidence="4">
        <text>(6S)-5-formyl-5,6,7,8-tetrahydrofolate + ATP = (6R)-5,10-methenyltetrahydrofolate + ADP + phosphate</text>
        <dbReference type="Rhea" id="RHEA:10488"/>
        <dbReference type="ChEBI" id="CHEBI:30616"/>
        <dbReference type="ChEBI" id="CHEBI:43474"/>
        <dbReference type="ChEBI" id="CHEBI:57455"/>
        <dbReference type="ChEBI" id="CHEBI:57457"/>
        <dbReference type="ChEBI" id="CHEBI:456216"/>
        <dbReference type="EC" id="6.3.3.2"/>
    </reaction>
</comment>
<keyword evidence="4" id="KW-0460">Magnesium</keyword>
<dbReference type="PANTHER" id="PTHR23407">
    <property type="entry name" value="ATPASE INHIBITOR/5-FORMYLTETRAHYDROFOLATE CYCLO-LIGASE"/>
    <property type="match status" value="1"/>
</dbReference>
<keyword evidence="4" id="KW-0479">Metal-binding</keyword>
<dbReference type="InterPro" id="IPR037171">
    <property type="entry name" value="NagB/RpiA_transferase-like"/>
</dbReference>
<evidence type="ECO:0000256" key="1">
    <source>
        <dbReference type="ARBA" id="ARBA00010638"/>
    </source>
</evidence>
<name>A0ABU2ZME7_9ALTE</name>
<dbReference type="RefSeq" id="WP_311367038.1">
    <property type="nucleotide sequence ID" value="NZ_JAVRHX010000001.1"/>
</dbReference>
<comment type="caution">
    <text evidence="5">The sequence shown here is derived from an EMBL/GenBank/DDBJ whole genome shotgun (WGS) entry which is preliminary data.</text>
</comment>
<protein>
    <recommendedName>
        <fullName evidence="4">5-formyltetrahydrofolate cyclo-ligase</fullName>
        <ecNumber evidence="4">6.3.3.2</ecNumber>
    </recommendedName>
</protein>
<dbReference type="PIRSF" id="PIRSF006806">
    <property type="entry name" value="FTHF_cligase"/>
    <property type="match status" value="1"/>
</dbReference>
<evidence type="ECO:0000313" key="6">
    <source>
        <dbReference type="Proteomes" id="UP001253545"/>
    </source>
</evidence>
<organism evidence="5 6">
    <name type="scientific">Glaciecola petra</name>
    <dbReference type="NCBI Taxonomy" id="3075602"/>
    <lineage>
        <taxon>Bacteria</taxon>
        <taxon>Pseudomonadati</taxon>
        <taxon>Pseudomonadota</taxon>
        <taxon>Gammaproteobacteria</taxon>
        <taxon>Alteromonadales</taxon>
        <taxon>Alteromonadaceae</taxon>
        <taxon>Glaciecola</taxon>
    </lineage>
</organism>
<dbReference type="NCBIfam" id="TIGR02727">
    <property type="entry name" value="MTHFS_bact"/>
    <property type="match status" value="1"/>
</dbReference>
<dbReference type="SUPFAM" id="SSF100950">
    <property type="entry name" value="NagB/RpiA/CoA transferase-like"/>
    <property type="match status" value="1"/>
</dbReference>
<dbReference type="EC" id="6.3.3.2" evidence="4"/>
<sequence length="212" mass="24369">MSTENSSQRPSLEQQSHSRNSLRQHYINIRNSVSPKQQKEQALRLLECFQRNVMSPKLQKVALYITNKAELDTAPLISFLWQLNIDVYVPVLHPFCKGHLLFIRYAQTTPMTHNKYAIAEPILDVRNVIPLAELDTMLVPLVCFDEHGNRLGMGGGYYDRTLSAINKLSHKNKPQIELIGLAYDIQKALSLPNEKWDVPLTKVLTPSRLYRF</sequence>
<dbReference type="InterPro" id="IPR024185">
    <property type="entry name" value="FTHF_cligase-like_sf"/>
</dbReference>
<evidence type="ECO:0000256" key="4">
    <source>
        <dbReference type="RuleBase" id="RU361279"/>
    </source>
</evidence>
<dbReference type="EMBL" id="JAVRHX010000001">
    <property type="protein sequence ID" value="MDT0593529.1"/>
    <property type="molecule type" value="Genomic_DNA"/>
</dbReference>
<proteinExistence type="inferred from homology"/>
<evidence type="ECO:0000256" key="2">
    <source>
        <dbReference type="ARBA" id="ARBA00022741"/>
    </source>
</evidence>
<dbReference type="Proteomes" id="UP001253545">
    <property type="component" value="Unassembled WGS sequence"/>
</dbReference>
<keyword evidence="6" id="KW-1185">Reference proteome</keyword>
<gene>
    <name evidence="5" type="ORF">RM552_01560</name>
</gene>
<evidence type="ECO:0000256" key="3">
    <source>
        <dbReference type="ARBA" id="ARBA00022840"/>
    </source>
</evidence>
<keyword evidence="3 4" id="KW-0067">ATP-binding</keyword>
<keyword evidence="5" id="KW-0436">Ligase</keyword>
<accession>A0ABU2ZME7</accession>
<dbReference type="Pfam" id="PF01812">
    <property type="entry name" value="5-FTHF_cyc-lig"/>
    <property type="match status" value="1"/>
</dbReference>
<evidence type="ECO:0000313" key="5">
    <source>
        <dbReference type="EMBL" id="MDT0593529.1"/>
    </source>
</evidence>
<dbReference type="InterPro" id="IPR002698">
    <property type="entry name" value="FTHF_cligase"/>
</dbReference>
<comment type="cofactor">
    <cofactor evidence="4">
        <name>Mg(2+)</name>
        <dbReference type="ChEBI" id="CHEBI:18420"/>
    </cofactor>
</comment>
<reference evidence="5 6" key="1">
    <citation type="submission" date="2023-09" db="EMBL/GenBank/DDBJ databases">
        <authorList>
            <person name="Rey-Velasco X."/>
        </authorList>
    </citation>
    <scope>NUCLEOTIDE SEQUENCE [LARGE SCALE GENOMIC DNA]</scope>
    <source>
        <strain evidence="5 6">P117</strain>
    </source>
</reference>
<dbReference type="GO" id="GO:0030272">
    <property type="term" value="F:5-formyltetrahydrofolate cyclo-ligase activity"/>
    <property type="evidence" value="ECO:0007669"/>
    <property type="project" value="UniProtKB-EC"/>
</dbReference>
<keyword evidence="2 4" id="KW-0547">Nucleotide-binding</keyword>
<dbReference type="Gene3D" id="3.40.50.10420">
    <property type="entry name" value="NagB/RpiA/CoA transferase-like"/>
    <property type="match status" value="1"/>
</dbReference>